<evidence type="ECO:0000313" key="9">
    <source>
        <dbReference type="Ensembl" id="ENSEBUP00000023905.1"/>
    </source>
</evidence>
<evidence type="ECO:0000256" key="1">
    <source>
        <dbReference type="ARBA" id="ARBA00022853"/>
    </source>
</evidence>
<feature type="region of interest" description="Disordered" evidence="5">
    <location>
        <begin position="774"/>
        <end position="793"/>
    </location>
</feature>
<dbReference type="Gene3D" id="1.25.10.10">
    <property type="entry name" value="Leucine-rich Repeat Variant"/>
    <property type="match status" value="1"/>
</dbReference>
<feature type="region of interest" description="Disordered" evidence="5">
    <location>
        <begin position="614"/>
        <end position="643"/>
    </location>
</feature>
<dbReference type="SMART" id="SM01014">
    <property type="entry name" value="ARID"/>
    <property type="match status" value="1"/>
</dbReference>
<dbReference type="Ensembl" id="ENSEBUT00000024481.1">
    <property type="protein sequence ID" value="ENSEBUP00000023905.1"/>
    <property type="gene ID" value="ENSEBUG00000014711.1"/>
</dbReference>
<dbReference type="Proteomes" id="UP000694388">
    <property type="component" value="Unplaced"/>
</dbReference>
<evidence type="ECO:0000259" key="7">
    <source>
        <dbReference type="PROSITE" id="PS51011"/>
    </source>
</evidence>
<dbReference type="Gene3D" id="1.10.10.10">
    <property type="entry name" value="Winged helix-like DNA-binding domain superfamily/Winged helix DNA-binding domain"/>
    <property type="match status" value="1"/>
</dbReference>
<evidence type="ECO:0000259" key="8">
    <source>
        <dbReference type="PROSITE" id="PS51526"/>
    </source>
</evidence>
<feature type="region of interest" description="Disordered" evidence="5">
    <location>
        <begin position="1334"/>
        <end position="1353"/>
    </location>
</feature>
<proteinExistence type="predicted"/>
<feature type="region of interest" description="Disordered" evidence="5">
    <location>
        <begin position="1282"/>
        <end position="1327"/>
    </location>
</feature>
<evidence type="ECO:0000256" key="3">
    <source>
        <dbReference type="ARBA" id="ARBA00023163"/>
    </source>
</evidence>
<dbReference type="InterPro" id="IPR003150">
    <property type="entry name" value="DNA-bd_RFX"/>
</dbReference>
<dbReference type="PANTHER" id="PTHR22970:SF14">
    <property type="entry name" value="AT-RICH INTERACTIVE DOMAIN-CONTAINING PROTEIN 2"/>
    <property type="match status" value="1"/>
</dbReference>
<name>A0A8C4R297_EPTBU</name>
<dbReference type="GO" id="GO:0003677">
    <property type="term" value="F:DNA binding"/>
    <property type="evidence" value="ECO:0007669"/>
    <property type="project" value="InterPro"/>
</dbReference>
<feature type="compositionally biased region" description="Polar residues" evidence="5">
    <location>
        <begin position="775"/>
        <end position="784"/>
    </location>
</feature>
<feature type="compositionally biased region" description="Polar residues" evidence="5">
    <location>
        <begin position="625"/>
        <end position="634"/>
    </location>
</feature>
<reference evidence="9" key="1">
    <citation type="submission" date="2025-08" db="UniProtKB">
        <authorList>
            <consortium name="Ensembl"/>
        </authorList>
    </citation>
    <scope>IDENTIFICATION</scope>
</reference>
<evidence type="ECO:0000313" key="10">
    <source>
        <dbReference type="Proteomes" id="UP000694388"/>
    </source>
</evidence>
<keyword evidence="1" id="KW-0156">Chromatin regulator</keyword>
<feature type="signal peptide" evidence="6">
    <location>
        <begin position="1"/>
        <end position="18"/>
    </location>
</feature>
<reference evidence="9" key="2">
    <citation type="submission" date="2025-09" db="UniProtKB">
        <authorList>
            <consortium name="Ensembl"/>
        </authorList>
    </citation>
    <scope>IDENTIFICATION</scope>
</reference>
<dbReference type="InterPro" id="IPR001606">
    <property type="entry name" value="ARID_dom"/>
</dbReference>
<dbReference type="InterPro" id="IPR036388">
    <property type="entry name" value="WH-like_DNA-bd_sf"/>
</dbReference>
<feature type="domain" description="RFX-type winged-helix" evidence="8">
    <location>
        <begin position="503"/>
        <end position="582"/>
    </location>
</feature>
<keyword evidence="3" id="KW-0804">Transcription</keyword>
<accession>A0A8C4R297</accession>
<keyword evidence="6" id="KW-0732">Signal</keyword>
<dbReference type="Pfam" id="PF02257">
    <property type="entry name" value="RFX_DNA_binding"/>
    <property type="match status" value="1"/>
</dbReference>
<feature type="domain" description="ARID" evidence="7">
    <location>
        <begin position="1"/>
        <end position="95"/>
    </location>
</feature>
<dbReference type="InterPro" id="IPR052406">
    <property type="entry name" value="Chromatin_Remodeling_Comp"/>
</dbReference>
<dbReference type="PANTHER" id="PTHR22970">
    <property type="entry name" value="AT-RICH INTERACTIVE DOMAIN-CONTAINING PROTEIN 2"/>
    <property type="match status" value="1"/>
</dbReference>
<organism evidence="9 10">
    <name type="scientific">Eptatretus burgeri</name>
    <name type="common">Inshore hagfish</name>
    <dbReference type="NCBI Taxonomy" id="7764"/>
    <lineage>
        <taxon>Eukaryota</taxon>
        <taxon>Metazoa</taxon>
        <taxon>Chordata</taxon>
        <taxon>Craniata</taxon>
        <taxon>Vertebrata</taxon>
        <taxon>Cyclostomata</taxon>
        <taxon>Myxini</taxon>
        <taxon>Myxiniformes</taxon>
        <taxon>Myxinidae</taxon>
        <taxon>Eptatretinae</taxon>
        <taxon>Eptatretus</taxon>
    </lineage>
</organism>
<dbReference type="GeneTree" id="ENSGT00390000016138"/>
<dbReference type="InterPro" id="IPR011989">
    <property type="entry name" value="ARM-like"/>
</dbReference>
<dbReference type="PROSITE" id="PS51011">
    <property type="entry name" value="ARID"/>
    <property type="match status" value="1"/>
</dbReference>
<dbReference type="SMART" id="SM00501">
    <property type="entry name" value="BRIGHT"/>
    <property type="match status" value="1"/>
</dbReference>
<keyword evidence="2" id="KW-0805">Transcription regulation</keyword>
<protein>
    <submittedName>
        <fullName evidence="9">AT rich interactive domain 2 (ARID, RFX-like)</fullName>
    </submittedName>
</protein>
<keyword evidence="10" id="KW-1185">Reference proteome</keyword>
<dbReference type="InterPro" id="IPR036390">
    <property type="entry name" value="WH_DNA-bd_sf"/>
</dbReference>
<evidence type="ECO:0000256" key="2">
    <source>
        <dbReference type="ARBA" id="ARBA00023015"/>
    </source>
</evidence>
<keyword evidence="4" id="KW-0539">Nucleus</keyword>
<evidence type="ECO:0000256" key="5">
    <source>
        <dbReference type="SAM" id="MobiDB-lite"/>
    </source>
</evidence>
<sequence length="1353" mass="141563">MQFLLLLLIICWSANVLCLHRTPFVKVPMLVGREVNVLALYSRVTSMGGYSKVTEKGLWEDITDGFNFPHGCSNAAYALKQFYRRYLETYEKVHHFGEEDDEFQGGSRPQTPVGGVSYSYNYQQHLVPEHMRQGNGLTTERAPPRDYEKVSLSLLSGLPNEVDFALNVCLLLSAEPRRLLRLDRDPRLLPLLLAHAGIFDEGPGSLQSIYETEWRTRNGRDFIKFWHQLIEDGEIQELITDYAASPLVSFPASSRGSSCCVKSCLFRQARGLGLEDREAQRVEQISGILRNLSFQVGNARLLASHRGCLRFLLLSAHCVHSGLQQMGLDTLGNISPELQLDPIDFRSTQLICHMIMRCLTSDDRFHRLRGLEVLGGLCTVEENGEMVRECVEPEAYDELARLLVLQDPLLLQALLDTLYQLSELGEPPCTRIAHSPHSIDCLVHLATLDVQSFGPEALAGVRVVEQAAPAVLADHRAPEAHTAAVPNPHLPTPPSDADGETFACQWLGTTFETSAEGSMSRADVYSEYLSACSRHARSSILTATALGRCLRTVFPSMAYRRNDDPTTPGYGSFLIVGVRRKASKPTSAPQSLQPPPGYPLGSKGAVVLRHPTAVSPRSDAGPGILSSSATSVQPQRLPAPGETLCPPPANSVCQSSMVVHISTATAAKVTGSRAVVTGEAVTRPTANFTTIAPKPTVPSPAASPCPAFVLVGQHGTSQAVPSNTGSASTTTVAAVQHPGLQQLVLTTPGSRPAAPQPSPGVAALGHMLSLRRPTLSGTSSQPGVIQSAPPPVSTAESSNLVKQLLLPRRAPVIPSNKVLLTVGSVGPQTRPSSPQLVYQVAQPGLSSIVVTQGAAVLGQGTSGPGLVLGQHGSSPQTGQVVMAQSGSPNIVMGQGGVAPTQPLLVGQAARGQGFVLGQTQGQPQHLFFGQQASPGIVVSQGCMTSTKPLLVSQQRPGHGLVLGQASSGHGQQMLVGQASQGLVVGQGLVVSGVTSGAGFVLGQQGTAQGLHLLPGKQPTATLSQHMAVGQTGSDTSQGLMLGQAGTTQSLVLGHNTTSSNQHVVLGQAGPGQSLVLGQPGVGTTQGLVLGHTGVGTGAGQGLLLGQNASSGSQHQTVGQVVTTQGVVMTGQVGAGPQVLASPVARPGLPCSGMQAGSAGSFVLGPMLSTGGQAGRPGTAGLPVSLVPRPLLGGGSSQGTGAVTIAVAGLPVSHDLPQSSQPATANGERIPNGMTVPAVTQLPVINQSCETGRPLVLNGDCDINTRDGSHAVKVGVITVGRSGKHLGNGELVDPNEMSPRSISRPLSPQPPSPHKPTQGSELVNGSNVCNSKWNGWPSNYGNWRKWSETTQEAA</sequence>
<feature type="chain" id="PRO_5033995893" evidence="6">
    <location>
        <begin position="19"/>
        <end position="1353"/>
    </location>
</feature>
<dbReference type="Gene3D" id="1.10.150.60">
    <property type="entry name" value="ARID DNA-binding domain"/>
    <property type="match status" value="1"/>
</dbReference>
<evidence type="ECO:0000256" key="6">
    <source>
        <dbReference type="SAM" id="SignalP"/>
    </source>
</evidence>
<dbReference type="Pfam" id="PF01388">
    <property type="entry name" value="ARID"/>
    <property type="match status" value="1"/>
</dbReference>
<dbReference type="SUPFAM" id="SSF48371">
    <property type="entry name" value="ARM repeat"/>
    <property type="match status" value="1"/>
</dbReference>
<dbReference type="InterPro" id="IPR036431">
    <property type="entry name" value="ARID_dom_sf"/>
</dbReference>
<feature type="compositionally biased region" description="Polar residues" evidence="5">
    <location>
        <begin position="1316"/>
        <end position="1327"/>
    </location>
</feature>
<evidence type="ECO:0000256" key="4">
    <source>
        <dbReference type="ARBA" id="ARBA00023242"/>
    </source>
</evidence>
<dbReference type="InterPro" id="IPR016024">
    <property type="entry name" value="ARM-type_fold"/>
</dbReference>
<dbReference type="PROSITE" id="PS51526">
    <property type="entry name" value="RFX_DBD"/>
    <property type="match status" value="1"/>
</dbReference>
<dbReference type="GO" id="GO:0006355">
    <property type="term" value="P:regulation of DNA-templated transcription"/>
    <property type="evidence" value="ECO:0007669"/>
    <property type="project" value="InterPro"/>
</dbReference>
<dbReference type="SUPFAM" id="SSF46785">
    <property type="entry name" value="Winged helix' DNA-binding domain"/>
    <property type="match status" value="1"/>
</dbReference>
<dbReference type="GO" id="GO:0006325">
    <property type="term" value="P:chromatin organization"/>
    <property type="evidence" value="ECO:0007669"/>
    <property type="project" value="UniProtKB-KW"/>
</dbReference>
<dbReference type="SUPFAM" id="SSF46774">
    <property type="entry name" value="ARID-like"/>
    <property type="match status" value="1"/>
</dbReference>